<dbReference type="EMBL" id="JBHMBK010000005">
    <property type="protein sequence ID" value="MFB9684274.1"/>
    <property type="molecule type" value="Genomic_DNA"/>
</dbReference>
<evidence type="ECO:0000313" key="1">
    <source>
        <dbReference type="EMBL" id="MFB9684274.1"/>
    </source>
</evidence>
<comment type="caution">
    <text evidence="1">The sequence shown here is derived from an EMBL/GenBank/DDBJ whole genome shotgun (WGS) entry which is preliminary data.</text>
</comment>
<accession>A0ABV5TYT4</accession>
<name>A0ABV5TYT4_9PSEU</name>
<dbReference type="Proteomes" id="UP001589535">
    <property type="component" value="Unassembled WGS sequence"/>
</dbReference>
<keyword evidence="2" id="KW-1185">Reference proteome</keyword>
<reference evidence="1 2" key="1">
    <citation type="submission" date="2024-09" db="EMBL/GenBank/DDBJ databases">
        <authorList>
            <person name="Sun Q."/>
            <person name="Mori K."/>
        </authorList>
    </citation>
    <scope>NUCLEOTIDE SEQUENCE [LARGE SCALE GENOMIC DNA]</scope>
    <source>
        <strain evidence="1 2">JCM 13852</strain>
    </source>
</reference>
<sequence length="40" mass="4327">MGGGYGLDPDEIPRLKKLLEAASDSLDMTDFRQKATLEGS</sequence>
<gene>
    <name evidence="1" type="ORF">ACFFTO_08770</name>
</gene>
<organism evidence="1 2">
    <name type="scientific">Amycolatopsis plumensis</name>
    <dbReference type="NCBI Taxonomy" id="236508"/>
    <lineage>
        <taxon>Bacteria</taxon>
        <taxon>Bacillati</taxon>
        <taxon>Actinomycetota</taxon>
        <taxon>Actinomycetes</taxon>
        <taxon>Pseudonocardiales</taxon>
        <taxon>Pseudonocardiaceae</taxon>
        <taxon>Amycolatopsis</taxon>
    </lineage>
</organism>
<proteinExistence type="predicted"/>
<evidence type="ECO:0000313" key="2">
    <source>
        <dbReference type="Proteomes" id="UP001589535"/>
    </source>
</evidence>
<dbReference type="RefSeq" id="WP_378190945.1">
    <property type="nucleotide sequence ID" value="NZ_JBHMBK010000005.1"/>
</dbReference>
<protein>
    <submittedName>
        <fullName evidence="1">Uncharacterized protein</fullName>
    </submittedName>
</protein>